<dbReference type="Proteomes" id="UP001243009">
    <property type="component" value="Unassembled WGS sequence"/>
</dbReference>
<protein>
    <submittedName>
        <fullName evidence="1">Replication protein RepA</fullName>
    </submittedName>
</protein>
<evidence type="ECO:0000313" key="1">
    <source>
        <dbReference type="EMBL" id="MDO9713885.1"/>
    </source>
</evidence>
<dbReference type="RefSeq" id="WP_305108733.1">
    <property type="nucleotide sequence ID" value="NZ_JAUTWS010000132.1"/>
</dbReference>
<sequence>MAERKVVASSVVRRLNDASAAIMGDAEDDPGFLHVIMSQVGLPYREPKGRDYIRETGRASLVLTAGYLRNPATRKMVLQGLPYGAKARLIVLHLCTQAVRLQSPVVPVADSLTAYMRTLGIPATGGAKGSIARFKEQLNRLTAARMQFSMDYGNNRTTQFNPAPMVTRADLWFADDPRQRVLWPSQVRLSEEFFADLRERPLPVDPRAFGALAHSARALDLYTWLAHRLPRVKERAGAFIAWGALQKQFGADVADLRDFRSECLTALRQVLLVYPVAKVDQVHGGLRLFRSEPAIARRPSVRGSRSKD</sequence>
<evidence type="ECO:0000313" key="2">
    <source>
        <dbReference type="Proteomes" id="UP001243009"/>
    </source>
</evidence>
<dbReference type="InterPro" id="IPR006881">
    <property type="entry name" value="RepA_C"/>
</dbReference>
<accession>A0ABT9ECY3</accession>
<organism evidence="1 2">
    <name type="scientific">Paracraurococcus lichenis</name>
    <dbReference type="NCBI Taxonomy" id="3064888"/>
    <lineage>
        <taxon>Bacteria</taxon>
        <taxon>Pseudomonadati</taxon>
        <taxon>Pseudomonadota</taxon>
        <taxon>Alphaproteobacteria</taxon>
        <taxon>Acetobacterales</taxon>
        <taxon>Roseomonadaceae</taxon>
        <taxon>Paracraurococcus</taxon>
    </lineage>
</organism>
<comment type="caution">
    <text evidence="1">The sequence shown here is derived from an EMBL/GenBank/DDBJ whole genome shotgun (WGS) entry which is preliminary data.</text>
</comment>
<name>A0ABT9ECY3_9PROT</name>
<keyword evidence="2" id="KW-1185">Reference proteome</keyword>
<reference evidence="1 2" key="1">
    <citation type="submission" date="2023-08" db="EMBL/GenBank/DDBJ databases">
        <title>The draft genome sequence of Paracraurococcus sp. LOR1-02.</title>
        <authorList>
            <person name="Kingkaew E."/>
            <person name="Tanasupawat S."/>
        </authorList>
    </citation>
    <scope>NUCLEOTIDE SEQUENCE [LARGE SCALE GENOMIC DNA]</scope>
    <source>
        <strain evidence="1 2">LOR1-02</strain>
    </source>
</reference>
<proteinExistence type="predicted"/>
<dbReference type="Pfam" id="PF04796">
    <property type="entry name" value="RepA_C"/>
    <property type="match status" value="1"/>
</dbReference>
<gene>
    <name evidence="1" type="ORF">Q7A36_36600</name>
</gene>
<dbReference type="EMBL" id="JAUTWS010000132">
    <property type="protein sequence ID" value="MDO9713885.1"/>
    <property type="molecule type" value="Genomic_DNA"/>
</dbReference>